<feature type="domain" description="D-alanyl-D-alanine carboxypeptidase-like core" evidence="3">
    <location>
        <begin position="129"/>
        <end position="258"/>
    </location>
</feature>
<dbReference type="AlphaFoldDB" id="I8AJI1"/>
<dbReference type="InterPro" id="IPR058193">
    <property type="entry name" value="VanY/YodJ_core_dom"/>
</dbReference>
<feature type="chain" id="PRO_5038783975" evidence="2">
    <location>
        <begin position="20"/>
        <end position="282"/>
    </location>
</feature>
<evidence type="ECO:0000256" key="2">
    <source>
        <dbReference type="SAM" id="SignalP"/>
    </source>
</evidence>
<dbReference type="InterPro" id="IPR003709">
    <property type="entry name" value="VanY-like_core_dom"/>
</dbReference>
<dbReference type="STRING" id="1196324.A374_07554"/>
<keyword evidence="2" id="KW-0732">Signal</keyword>
<accession>I8AJI1</accession>
<gene>
    <name evidence="4" type="ORF">A374_07554</name>
</gene>
<dbReference type="eggNOG" id="COG1876">
    <property type="taxonomic scope" value="Bacteria"/>
</dbReference>
<proteinExistence type="predicted"/>
<feature type="signal peptide" evidence="2">
    <location>
        <begin position="1"/>
        <end position="19"/>
    </location>
</feature>
<comment type="caution">
    <text evidence="4">The sequence shown here is derived from an EMBL/GenBank/DDBJ whole genome shotgun (WGS) entry which is preliminary data.</text>
</comment>
<sequence>MKMKIGSSVAFALSMMLMAGCSGDKEPAKKETSSEHKQDGKTKEEKQPSGGSKGGVMQDPESATPHKKNDPSEPPQNNKKPKGSPVVVSNPESIPVLVNKQSKLPENYTPKDLIYPNVPFIFAEKIEKRKMRKPAAQALEKLFAAAEKNGVPLSGVSAYRSHAIQTAVFNNYVKKDGYQKARTYSALPGTSEHETGLSIDVTSRDGKCPAQDCFDETKQAKWLAKHASEYGFIIRYPKGKDNVTGYKYEPWHIRFVGKDIAVKIAESNGTLEEYLNAVPVAK</sequence>
<dbReference type="Proteomes" id="UP000004080">
    <property type="component" value="Unassembled WGS sequence"/>
</dbReference>
<dbReference type="GO" id="GO:0006508">
    <property type="term" value="P:proteolysis"/>
    <property type="evidence" value="ECO:0007669"/>
    <property type="project" value="InterPro"/>
</dbReference>
<evidence type="ECO:0000256" key="1">
    <source>
        <dbReference type="SAM" id="MobiDB-lite"/>
    </source>
</evidence>
<dbReference type="PROSITE" id="PS51257">
    <property type="entry name" value="PROKAR_LIPOPROTEIN"/>
    <property type="match status" value="1"/>
</dbReference>
<dbReference type="InterPro" id="IPR009045">
    <property type="entry name" value="Zn_M74/Hedgehog-like"/>
</dbReference>
<dbReference type="OrthoDB" id="9792074at2"/>
<name>I8AJI1_9BACL</name>
<dbReference type="PATRIC" id="fig|1196324.3.peg.1545"/>
<dbReference type="InterPro" id="IPR052179">
    <property type="entry name" value="DD-CPase-like"/>
</dbReference>
<dbReference type="Gene3D" id="3.30.1380.10">
    <property type="match status" value="1"/>
</dbReference>
<organism evidence="4 5">
    <name type="scientific">Fictibacillus macauensis ZFHKF-1</name>
    <dbReference type="NCBI Taxonomy" id="1196324"/>
    <lineage>
        <taxon>Bacteria</taxon>
        <taxon>Bacillati</taxon>
        <taxon>Bacillota</taxon>
        <taxon>Bacilli</taxon>
        <taxon>Bacillales</taxon>
        <taxon>Fictibacillaceae</taxon>
        <taxon>Fictibacillus</taxon>
    </lineage>
</organism>
<protein>
    <submittedName>
        <fullName evidence="4">Peptidase M15B and M15C DD-carboxypeptidase VanY/endolysin</fullName>
    </submittedName>
</protein>
<feature type="compositionally biased region" description="Basic and acidic residues" evidence="1">
    <location>
        <begin position="23"/>
        <end position="47"/>
    </location>
</feature>
<evidence type="ECO:0000313" key="4">
    <source>
        <dbReference type="EMBL" id="EIT85674.1"/>
    </source>
</evidence>
<dbReference type="PANTHER" id="PTHR34385:SF1">
    <property type="entry name" value="PEPTIDOGLYCAN L-ALANYL-D-GLUTAMATE ENDOPEPTIDASE CWLK"/>
    <property type="match status" value="1"/>
</dbReference>
<evidence type="ECO:0000259" key="3">
    <source>
        <dbReference type="Pfam" id="PF02557"/>
    </source>
</evidence>
<keyword evidence="4" id="KW-0378">Hydrolase</keyword>
<dbReference type="EMBL" id="AKKV01000024">
    <property type="protein sequence ID" value="EIT85674.1"/>
    <property type="molecule type" value="Genomic_DNA"/>
</dbReference>
<dbReference type="CDD" id="cd14852">
    <property type="entry name" value="LD-carboxypeptidase"/>
    <property type="match status" value="1"/>
</dbReference>
<dbReference type="GO" id="GO:0004180">
    <property type="term" value="F:carboxypeptidase activity"/>
    <property type="evidence" value="ECO:0007669"/>
    <property type="project" value="UniProtKB-KW"/>
</dbReference>
<keyword evidence="4" id="KW-0645">Protease</keyword>
<dbReference type="Pfam" id="PF02557">
    <property type="entry name" value="VanY"/>
    <property type="match status" value="1"/>
</dbReference>
<dbReference type="SUPFAM" id="SSF55166">
    <property type="entry name" value="Hedgehog/DD-peptidase"/>
    <property type="match status" value="1"/>
</dbReference>
<reference evidence="4 5" key="1">
    <citation type="journal article" date="2012" name="J. Bacteriol.">
        <title>Genome of Bacillus macauensis ZFHKF-1, a Long-Chain-Forming Bacterium.</title>
        <authorList>
            <person name="Cai L."/>
            <person name="Zhang T."/>
        </authorList>
    </citation>
    <scope>NUCLEOTIDE SEQUENCE [LARGE SCALE GENOMIC DNA]</scope>
    <source>
        <strain evidence="4 5">ZFHKF-1</strain>
    </source>
</reference>
<dbReference type="RefSeq" id="WP_007201606.1">
    <property type="nucleotide sequence ID" value="NZ_AKKV01000024.1"/>
</dbReference>
<feature type="region of interest" description="Disordered" evidence="1">
    <location>
        <begin position="22"/>
        <end position="90"/>
    </location>
</feature>
<keyword evidence="4" id="KW-0121">Carboxypeptidase</keyword>
<dbReference type="PANTHER" id="PTHR34385">
    <property type="entry name" value="D-ALANYL-D-ALANINE CARBOXYPEPTIDASE"/>
    <property type="match status" value="1"/>
</dbReference>
<keyword evidence="5" id="KW-1185">Reference proteome</keyword>
<evidence type="ECO:0000313" key="5">
    <source>
        <dbReference type="Proteomes" id="UP000004080"/>
    </source>
</evidence>